<dbReference type="EC" id="3.1.3.-" evidence="1"/>
<feature type="binding site" evidence="4">
    <location>
        <position position="86"/>
    </location>
    <ligand>
        <name>Zn(2+)</name>
        <dbReference type="ChEBI" id="CHEBI:29105"/>
    </ligand>
</feature>
<feature type="site" description="Stabilizes the phosphoryl group" evidence="3">
    <location>
        <position position="98"/>
    </location>
</feature>
<feature type="binding site" evidence="4">
    <location>
        <position position="88"/>
    </location>
    <ligand>
        <name>Zn(2+)</name>
        <dbReference type="ChEBI" id="CHEBI:29105"/>
    </ligand>
</feature>
<dbReference type="OrthoDB" id="9801899at2"/>
<dbReference type="Pfam" id="PF13242">
    <property type="entry name" value="Hydrolase_like"/>
    <property type="match status" value="1"/>
</dbReference>
<comment type="cofactor">
    <cofactor evidence="4">
        <name>Zn(2+)</name>
        <dbReference type="ChEBI" id="CHEBI:29105"/>
    </cofactor>
</comment>
<keyword evidence="1" id="KW-0119">Carbohydrate metabolism</keyword>
<dbReference type="SUPFAM" id="SSF56784">
    <property type="entry name" value="HAD-like"/>
    <property type="match status" value="1"/>
</dbReference>
<feature type="site" description="Stabilizes the phosphoryl group" evidence="3">
    <location>
        <position position="56"/>
    </location>
</feature>
<dbReference type="NCBIfam" id="TIGR01662">
    <property type="entry name" value="HAD-SF-IIIA"/>
    <property type="match status" value="1"/>
</dbReference>
<keyword evidence="4" id="KW-0862">Zinc</keyword>
<dbReference type="InterPro" id="IPR036412">
    <property type="entry name" value="HAD-like_sf"/>
</dbReference>
<dbReference type="InterPro" id="IPR006549">
    <property type="entry name" value="HAD-SF_hydro_IIIA"/>
</dbReference>
<dbReference type="GO" id="GO:0005975">
    <property type="term" value="P:carbohydrate metabolic process"/>
    <property type="evidence" value="ECO:0007669"/>
    <property type="project" value="InterPro"/>
</dbReference>
<keyword evidence="1 5" id="KW-0378">Hydrolase</keyword>
<dbReference type="AlphaFoldDB" id="A0A4Q2KDH3"/>
<protein>
    <recommendedName>
        <fullName evidence="1">D,D-heptose 1,7-bisphosphate phosphatase</fullName>
        <ecNumber evidence="1">3.1.3.-</ecNumber>
    </recommendedName>
</protein>
<keyword evidence="4" id="KW-0479">Metal-binding</keyword>
<comment type="similarity">
    <text evidence="1">Belongs to the gmhB family.</text>
</comment>
<evidence type="ECO:0000256" key="3">
    <source>
        <dbReference type="PIRSR" id="PIRSR004682-3"/>
    </source>
</evidence>
<dbReference type="EMBL" id="SDOZ01000002">
    <property type="protein sequence ID" value="RXZ62047.1"/>
    <property type="molecule type" value="Genomic_DNA"/>
</dbReference>
<feature type="binding site" evidence="4">
    <location>
        <position position="96"/>
    </location>
    <ligand>
        <name>Zn(2+)</name>
        <dbReference type="ChEBI" id="CHEBI:29105"/>
    </ligand>
</feature>
<keyword evidence="1" id="KW-0963">Cytoplasm</keyword>
<feature type="binding site" evidence="4">
    <location>
        <position position="94"/>
    </location>
    <ligand>
        <name>Zn(2+)</name>
        <dbReference type="ChEBI" id="CHEBI:29105"/>
    </ligand>
</feature>
<feature type="site" description="Contributes to substrate recognition" evidence="3">
    <location>
        <position position="97"/>
    </location>
</feature>
<feature type="active site" description="Proton donor" evidence="2">
    <location>
        <position position="17"/>
    </location>
</feature>
<evidence type="ECO:0000313" key="5">
    <source>
        <dbReference type="EMBL" id="RXZ62047.1"/>
    </source>
</evidence>
<dbReference type="Proteomes" id="UP000291269">
    <property type="component" value="Unassembled WGS sequence"/>
</dbReference>
<feature type="binding site" evidence="4">
    <location>
        <position position="123"/>
    </location>
    <ligand>
        <name>Mg(2+)</name>
        <dbReference type="ChEBI" id="CHEBI:18420"/>
    </ligand>
</feature>
<dbReference type="GO" id="GO:0016791">
    <property type="term" value="F:phosphatase activity"/>
    <property type="evidence" value="ECO:0007669"/>
    <property type="project" value="InterPro"/>
</dbReference>
<comment type="subcellular location">
    <subcellularLocation>
        <location evidence="1">Cytoplasm</location>
    </subcellularLocation>
</comment>
<dbReference type="InterPro" id="IPR023214">
    <property type="entry name" value="HAD_sf"/>
</dbReference>
<organism evidence="5 6">
    <name type="scientific">Candidatus Borkfalkia ceftriaxoniphila</name>
    <dbReference type="NCBI Taxonomy" id="2508949"/>
    <lineage>
        <taxon>Bacteria</taxon>
        <taxon>Bacillati</taxon>
        <taxon>Bacillota</taxon>
        <taxon>Clostridia</taxon>
        <taxon>Christensenellales</taxon>
        <taxon>Christensenellaceae</taxon>
        <taxon>Candidatus Borkfalkia</taxon>
    </lineage>
</organism>
<dbReference type="GO" id="GO:0005737">
    <property type="term" value="C:cytoplasm"/>
    <property type="evidence" value="ECO:0007669"/>
    <property type="project" value="UniProtKB-SubCell"/>
</dbReference>
<name>A0A4Q2KDH3_9FIRM</name>
<evidence type="ECO:0000313" key="6">
    <source>
        <dbReference type="Proteomes" id="UP000291269"/>
    </source>
</evidence>
<keyword evidence="6" id="KW-1185">Reference proteome</keyword>
<evidence type="ECO:0000256" key="1">
    <source>
        <dbReference type="PIRNR" id="PIRNR004682"/>
    </source>
</evidence>
<dbReference type="PIRSF" id="PIRSF004682">
    <property type="entry name" value="GmhB"/>
    <property type="match status" value="1"/>
</dbReference>
<dbReference type="InterPro" id="IPR004446">
    <property type="entry name" value="Heptose_bisP_phosphatase"/>
</dbReference>
<comment type="cofactor">
    <cofactor evidence="4">
        <name>Mg(2+)</name>
        <dbReference type="ChEBI" id="CHEBI:18420"/>
    </cofactor>
</comment>
<sequence>MYFREPTVIRCVFFDRDGTLGTLDDVRYPQTFRLFPDAKKTIDALKARGMFVFIASNQSCVARGTDGGYDFAREFSLLGADDWFICPHDKKDGCACRKPKTGLLDEAVRKYGLIRRECAMVGDRETDIECGRAAGMFTVLLDDSGAKLTEADVSVRSLSELLYLL</sequence>
<evidence type="ECO:0000256" key="4">
    <source>
        <dbReference type="PIRSR" id="PIRSR004682-4"/>
    </source>
</evidence>
<gene>
    <name evidence="5" type="ORF">ESZ91_06555</name>
</gene>
<accession>A0A4Q2KDH3</accession>
<proteinExistence type="inferred from homology"/>
<evidence type="ECO:0000256" key="2">
    <source>
        <dbReference type="PIRSR" id="PIRSR004682-1"/>
    </source>
</evidence>
<comment type="caution">
    <text evidence="5">The sequence shown here is derived from an EMBL/GenBank/DDBJ whole genome shotgun (WGS) entry which is preliminary data.</text>
</comment>
<keyword evidence="4" id="KW-0460">Magnesium</keyword>
<reference evidence="5 6" key="1">
    <citation type="journal article" date="2019" name="Gut">
        <title>Antibiotics-induced monodominance of a novel gut bacterial order.</title>
        <authorList>
            <person name="Hildebrand F."/>
            <person name="Moitinho-Silva L."/>
            <person name="Blasche S."/>
            <person name="Jahn M.T."/>
            <person name="Gossmann T.I."/>
            <person name="Heuerta-Cepas J."/>
            <person name="Hercog R."/>
            <person name="Luetge M."/>
            <person name="Bahram M."/>
            <person name="Pryszlak A."/>
            <person name="Alves R.J."/>
            <person name="Waszak S.M."/>
            <person name="Zhu A."/>
            <person name="Ye L."/>
            <person name="Costea P.I."/>
            <person name="Aalvink S."/>
            <person name="Belzer C."/>
            <person name="Forslund S.K."/>
            <person name="Sunagawa S."/>
            <person name="Hentschel U."/>
            <person name="Merten C."/>
            <person name="Patil K.R."/>
            <person name="Benes V."/>
            <person name="Bork P."/>
        </authorList>
    </citation>
    <scope>NUCLEOTIDE SEQUENCE [LARGE SCALE GENOMIC DNA]</scope>
    <source>
        <strain evidence="5 6">HDS1380</strain>
    </source>
</reference>
<dbReference type="PANTHER" id="PTHR42891">
    <property type="entry name" value="D-GLYCERO-BETA-D-MANNO-HEPTOSE-1,7-BISPHOSPHATE 7-PHOSPHATASE"/>
    <property type="match status" value="1"/>
</dbReference>
<feature type="active site" description="Nucleophile" evidence="2">
    <location>
        <position position="15"/>
    </location>
</feature>
<feature type="binding site" evidence="4">
    <location>
        <position position="15"/>
    </location>
    <ligand>
        <name>Mg(2+)</name>
        <dbReference type="ChEBI" id="CHEBI:18420"/>
    </ligand>
</feature>
<dbReference type="GO" id="GO:0046872">
    <property type="term" value="F:metal ion binding"/>
    <property type="evidence" value="ECO:0007669"/>
    <property type="project" value="UniProtKB-KW"/>
</dbReference>
<feature type="binding site" evidence="4">
    <location>
        <position position="17"/>
    </location>
    <ligand>
        <name>Mg(2+)</name>
        <dbReference type="ChEBI" id="CHEBI:18420"/>
    </ligand>
</feature>
<dbReference type="PANTHER" id="PTHR42891:SF1">
    <property type="entry name" value="D-GLYCERO-BETA-D-MANNO-HEPTOSE-1,7-BISPHOSPHATE 7-PHOSPHATASE"/>
    <property type="match status" value="1"/>
</dbReference>
<dbReference type="Gene3D" id="3.40.50.1000">
    <property type="entry name" value="HAD superfamily/HAD-like"/>
    <property type="match status" value="1"/>
</dbReference>